<feature type="chain" id="PRO_5012058239" description="Outer membrane protein beta-barrel domain-containing protein" evidence="2">
    <location>
        <begin position="21"/>
        <end position="164"/>
    </location>
</feature>
<name>A0A212JPL0_9BACT</name>
<evidence type="ECO:0000313" key="4">
    <source>
        <dbReference type="EMBL" id="SBW01394.1"/>
    </source>
</evidence>
<organism evidence="4">
    <name type="scientific">uncultured Dysgonomonas sp</name>
    <dbReference type="NCBI Taxonomy" id="206096"/>
    <lineage>
        <taxon>Bacteria</taxon>
        <taxon>Pseudomonadati</taxon>
        <taxon>Bacteroidota</taxon>
        <taxon>Bacteroidia</taxon>
        <taxon>Bacteroidales</taxon>
        <taxon>Dysgonomonadaceae</taxon>
        <taxon>Dysgonomonas</taxon>
        <taxon>environmental samples</taxon>
    </lineage>
</organism>
<accession>A0A212JPL0</accession>
<keyword evidence="1 2" id="KW-0732">Signal</keyword>
<protein>
    <recommendedName>
        <fullName evidence="3">Outer membrane protein beta-barrel domain-containing protein</fullName>
    </recommendedName>
</protein>
<feature type="signal peptide" evidence="2">
    <location>
        <begin position="1"/>
        <end position="20"/>
    </location>
</feature>
<evidence type="ECO:0000259" key="3">
    <source>
        <dbReference type="Pfam" id="PF13505"/>
    </source>
</evidence>
<dbReference type="RefSeq" id="WP_296949555.1">
    <property type="nucleotide sequence ID" value="NZ_LT599021.1"/>
</dbReference>
<dbReference type="AlphaFoldDB" id="A0A212JPL0"/>
<evidence type="ECO:0000256" key="2">
    <source>
        <dbReference type="SAM" id="SignalP"/>
    </source>
</evidence>
<dbReference type="SUPFAM" id="SSF56925">
    <property type="entry name" value="OMPA-like"/>
    <property type="match status" value="1"/>
</dbReference>
<sequence>MKKNLFAFVVFLICCVSVQAQKSALIMDLAYRNKFNYTNWGVGLQYKYNLPANFRAATDFVAYFPEESSFGLDFGINLQYQLHVCNNLSIYPFVGGIMSNHSFSGIPNNVNETGFGLNFGVGIEYNVSKKGFLNFDYRYNLIDKKKNAWYTDYSLIRLGYGFRF</sequence>
<dbReference type="Pfam" id="PF13505">
    <property type="entry name" value="OMP_b-brl"/>
    <property type="match status" value="1"/>
</dbReference>
<reference evidence="4" key="1">
    <citation type="submission" date="2016-04" db="EMBL/GenBank/DDBJ databases">
        <authorList>
            <person name="Evans L.H."/>
            <person name="Alamgir A."/>
            <person name="Owens N."/>
            <person name="Weber N.D."/>
            <person name="Virtaneva K."/>
            <person name="Barbian K."/>
            <person name="Babar A."/>
            <person name="Rosenke K."/>
        </authorList>
    </citation>
    <scope>NUCLEOTIDE SEQUENCE</scope>
    <source>
        <strain evidence="4">86-2</strain>
    </source>
</reference>
<feature type="domain" description="Outer membrane protein beta-barrel" evidence="3">
    <location>
        <begin position="36"/>
        <end position="164"/>
    </location>
</feature>
<dbReference type="EMBL" id="FLUL01000001">
    <property type="protein sequence ID" value="SBW01394.1"/>
    <property type="molecule type" value="Genomic_DNA"/>
</dbReference>
<proteinExistence type="predicted"/>
<dbReference type="Gene3D" id="2.40.160.20">
    <property type="match status" value="1"/>
</dbReference>
<dbReference type="InterPro" id="IPR027385">
    <property type="entry name" value="Beta-barrel_OMP"/>
</dbReference>
<gene>
    <name evidence="4" type="ORF">KL86DYS2_12025</name>
</gene>
<dbReference type="InterPro" id="IPR011250">
    <property type="entry name" value="OMP/PagP_B-barrel"/>
</dbReference>
<evidence type="ECO:0000256" key="1">
    <source>
        <dbReference type="ARBA" id="ARBA00022729"/>
    </source>
</evidence>